<dbReference type="PANTHER" id="PTHR44520:SF2">
    <property type="entry name" value="RESPONSE REGULATOR RCP1"/>
    <property type="match status" value="1"/>
</dbReference>
<evidence type="ECO:0000259" key="2">
    <source>
        <dbReference type="PROSITE" id="PS50110"/>
    </source>
</evidence>
<dbReference type="RefSeq" id="WP_189011661.1">
    <property type="nucleotide sequence ID" value="NZ_BMPP01000024.1"/>
</dbReference>
<dbReference type="Proteomes" id="UP000647587">
    <property type="component" value="Unassembled WGS sequence"/>
</dbReference>
<dbReference type="SUPFAM" id="SSF52172">
    <property type="entry name" value="CheY-like"/>
    <property type="match status" value="1"/>
</dbReference>
<evidence type="ECO:0000256" key="1">
    <source>
        <dbReference type="PROSITE-ProRule" id="PRU00169"/>
    </source>
</evidence>
<dbReference type="InterPro" id="IPR011006">
    <property type="entry name" value="CheY-like_superfamily"/>
</dbReference>
<comment type="caution">
    <text evidence="3">The sequence shown here is derived from an EMBL/GenBank/DDBJ whole genome shotgun (WGS) entry which is preliminary data.</text>
</comment>
<organism evidence="3 4">
    <name type="scientific">Deinococcus malanensis</name>
    <dbReference type="NCBI Taxonomy" id="1706855"/>
    <lineage>
        <taxon>Bacteria</taxon>
        <taxon>Thermotogati</taxon>
        <taxon>Deinococcota</taxon>
        <taxon>Deinococci</taxon>
        <taxon>Deinococcales</taxon>
        <taxon>Deinococcaceae</taxon>
        <taxon>Deinococcus</taxon>
    </lineage>
</organism>
<dbReference type="SMART" id="SM00448">
    <property type="entry name" value="REC"/>
    <property type="match status" value="1"/>
</dbReference>
<sequence length="144" mass="16039">MDAIPQHYLLIDDSPTDRLLAQEAFAQLQPESTLTRASSGAEPLELLKSGSWLPDVILLDINMPGLTGFQVLAWLKDQRELRGIPVVMLSTSNAKQDIREAYSLHASSYLVKLATFDDFVAQVEAFLEYWKAARAAYPYGHQSA</sequence>
<evidence type="ECO:0000313" key="4">
    <source>
        <dbReference type="Proteomes" id="UP000647587"/>
    </source>
</evidence>
<keyword evidence="4" id="KW-1185">Reference proteome</keyword>
<dbReference type="EMBL" id="BMPP01000024">
    <property type="protein sequence ID" value="GGK40860.1"/>
    <property type="molecule type" value="Genomic_DNA"/>
</dbReference>
<dbReference type="InterPro" id="IPR052893">
    <property type="entry name" value="TCS_response_regulator"/>
</dbReference>
<feature type="modified residue" description="4-aspartylphosphate" evidence="1">
    <location>
        <position position="60"/>
    </location>
</feature>
<dbReference type="Pfam" id="PF00072">
    <property type="entry name" value="Response_reg"/>
    <property type="match status" value="1"/>
</dbReference>
<dbReference type="PANTHER" id="PTHR44520">
    <property type="entry name" value="RESPONSE REGULATOR RCP1-RELATED"/>
    <property type="match status" value="1"/>
</dbReference>
<gene>
    <name evidence="3" type="ORF">GCM10008955_38290</name>
</gene>
<proteinExistence type="predicted"/>
<accession>A0ABQ2F531</accession>
<dbReference type="PROSITE" id="PS50110">
    <property type="entry name" value="RESPONSE_REGULATORY"/>
    <property type="match status" value="1"/>
</dbReference>
<evidence type="ECO:0000313" key="3">
    <source>
        <dbReference type="EMBL" id="GGK40860.1"/>
    </source>
</evidence>
<feature type="domain" description="Response regulatory" evidence="2">
    <location>
        <begin position="7"/>
        <end position="127"/>
    </location>
</feature>
<keyword evidence="1" id="KW-0597">Phosphoprotein</keyword>
<protein>
    <submittedName>
        <fullName evidence="3">Response regulator</fullName>
    </submittedName>
</protein>
<dbReference type="CDD" id="cd17557">
    <property type="entry name" value="REC_Rcp-like"/>
    <property type="match status" value="1"/>
</dbReference>
<dbReference type="Gene3D" id="3.40.50.2300">
    <property type="match status" value="1"/>
</dbReference>
<reference evidence="4" key="1">
    <citation type="journal article" date="2019" name="Int. J. Syst. Evol. Microbiol.">
        <title>The Global Catalogue of Microorganisms (GCM) 10K type strain sequencing project: providing services to taxonomists for standard genome sequencing and annotation.</title>
        <authorList>
            <consortium name="The Broad Institute Genomics Platform"/>
            <consortium name="The Broad Institute Genome Sequencing Center for Infectious Disease"/>
            <person name="Wu L."/>
            <person name="Ma J."/>
        </authorList>
    </citation>
    <scope>NUCLEOTIDE SEQUENCE [LARGE SCALE GENOMIC DNA]</scope>
    <source>
        <strain evidence="4">JCM 30331</strain>
    </source>
</reference>
<name>A0ABQ2F531_9DEIO</name>
<dbReference type="InterPro" id="IPR001789">
    <property type="entry name" value="Sig_transdc_resp-reg_receiver"/>
</dbReference>